<dbReference type="Proteomes" id="UP000649179">
    <property type="component" value="Unassembled WGS sequence"/>
</dbReference>
<gene>
    <name evidence="2" type="ORF">GCM10011519_19520</name>
</gene>
<accession>A0A917F303</accession>
<reference evidence="2" key="1">
    <citation type="journal article" date="2014" name="Int. J. Syst. Evol. Microbiol.">
        <title>Complete genome sequence of Corynebacterium casei LMG S-19264T (=DSM 44701T), isolated from a smear-ripened cheese.</title>
        <authorList>
            <consortium name="US DOE Joint Genome Institute (JGI-PGF)"/>
            <person name="Walter F."/>
            <person name="Albersmeier A."/>
            <person name="Kalinowski J."/>
            <person name="Ruckert C."/>
        </authorList>
    </citation>
    <scope>NUCLEOTIDE SEQUENCE</scope>
    <source>
        <strain evidence="2">CGMCC 1.16067</strain>
    </source>
</reference>
<keyword evidence="3" id="KW-1185">Reference proteome</keyword>
<feature type="compositionally biased region" description="Basic and acidic residues" evidence="1">
    <location>
        <begin position="344"/>
        <end position="353"/>
    </location>
</feature>
<dbReference type="RefSeq" id="WP_188779600.1">
    <property type="nucleotide sequence ID" value="NZ_BMKQ01000001.1"/>
</dbReference>
<evidence type="ECO:0000256" key="1">
    <source>
        <dbReference type="SAM" id="MobiDB-lite"/>
    </source>
</evidence>
<evidence type="ECO:0000313" key="3">
    <source>
        <dbReference type="Proteomes" id="UP000649179"/>
    </source>
</evidence>
<protein>
    <submittedName>
        <fullName evidence="2">Uncharacterized protein</fullName>
    </submittedName>
</protein>
<feature type="region of interest" description="Disordered" evidence="1">
    <location>
        <begin position="322"/>
        <end position="353"/>
    </location>
</feature>
<feature type="compositionally biased region" description="Basic and acidic residues" evidence="1">
    <location>
        <begin position="322"/>
        <end position="332"/>
    </location>
</feature>
<evidence type="ECO:0000313" key="2">
    <source>
        <dbReference type="EMBL" id="GGF45717.1"/>
    </source>
</evidence>
<reference evidence="2" key="2">
    <citation type="submission" date="2020-09" db="EMBL/GenBank/DDBJ databases">
        <authorList>
            <person name="Sun Q."/>
            <person name="Zhou Y."/>
        </authorList>
    </citation>
    <scope>NUCLEOTIDE SEQUENCE</scope>
    <source>
        <strain evidence="2">CGMCC 1.16067</strain>
    </source>
</reference>
<dbReference type="EMBL" id="BMKQ01000001">
    <property type="protein sequence ID" value="GGF45717.1"/>
    <property type="molecule type" value="Genomic_DNA"/>
</dbReference>
<name>A0A917F303_9ACTN</name>
<proteinExistence type="predicted"/>
<sequence>MARRRIFWHIGPDDVGAAWIGTALDASRAALAEAGVHVAGTAPERERVTAELRGTAHDLGLRCRDVEGASARLVHELWKHRGTTIVSLPGLAGATPEQVAMAMDGTRGAEHHVVLVERDLTSQLYAGAQASLERGTSTRADQYVARALEEADGVGDLPGILGRWTRLVFPENVHVVAEASPDLIWKRLVGLLGADLPLPEGAVRSDLGPSQLTVLREVVIGLEGRLSEAERRTTLRDWLSRAVLARQPGGGFDRLPGALDDSLRARAAEWTDFCHREGYDVQGTLRTDREDGGRRPISSQESASAALAEALVEVARLREQNADLEARNEHLDKKRRKHKTRAKKLAERLDDHR</sequence>
<dbReference type="AlphaFoldDB" id="A0A917F303"/>
<organism evidence="2 3">
    <name type="scientific">Marmoricola endophyticus</name>
    <dbReference type="NCBI Taxonomy" id="2040280"/>
    <lineage>
        <taxon>Bacteria</taxon>
        <taxon>Bacillati</taxon>
        <taxon>Actinomycetota</taxon>
        <taxon>Actinomycetes</taxon>
        <taxon>Propionibacteriales</taxon>
        <taxon>Nocardioidaceae</taxon>
        <taxon>Marmoricola</taxon>
    </lineage>
</organism>
<comment type="caution">
    <text evidence="2">The sequence shown here is derived from an EMBL/GenBank/DDBJ whole genome shotgun (WGS) entry which is preliminary data.</text>
</comment>
<feature type="compositionally biased region" description="Basic residues" evidence="1">
    <location>
        <begin position="333"/>
        <end position="343"/>
    </location>
</feature>